<dbReference type="GO" id="GO:0005737">
    <property type="term" value="C:cytoplasm"/>
    <property type="evidence" value="ECO:0007669"/>
    <property type="project" value="UniProtKB-SubCell"/>
</dbReference>
<gene>
    <name evidence="10" type="ORF">TM51_14491</name>
</gene>
<dbReference type="Proteomes" id="UP000014184">
    <property type="component" value="Unassembled WGS sequence"/>
</dbReference>
<dbReference type="PRINTS" id="PR00153">
    <property type="entry name" value="CSAPPISMRASE"/>
</dbReference>
<keyword evidence="7 8" id="KW-0413">Isomerase</keyword>
<proteinExistence type="inferred from homology"/>
<evidence type="ECO:0000256" key="6">
    <source>
        <dbReference type="ARBA" id="ARBA00023110"/>
    </source>
</evidence>
<feature type="chain" id="PRO_5040545912" description="Peptidyl-prolyl cis-trans isomerase" evidence="8">
    <location>
        <begin position="22"/>
        <end position="206"/>
    </location>
</feature>
<comment type="caution">
    <text evidence="10">The sequence shown here is derived from an EMBL/GenBank/DDBJ whole genome shotgun (WGS) entry which is preliminary data.</text>
</comment>
<dbReference type="RefSeq" id="WP_011293243.1">
    <property type="nucleotide sequence ID" value="NZ_AOSG01000085.1"/>
</dbReference>
<dbReference type="Pfam" id="PF00160">
    <property type="entry name" value="Pro_isomerase"/>
    <property type="match status" value="1"/>
</dbReference>
<evidence type="ECO:0000256" key="3">
    <source>
        <dbReference type="ARBA" id="ARBA00004496"/>
    </source>
</evidence>
<evidence type="ECO:0000256" key="8">
    <source>
        <dbReference type="RuleBase" id="RU363019"/>
    </source>
</evidence>
<keyword evidence="6 8" id="KW-0697">Rotamase</keyword>
<dbReference type="InterPro" id="IPR020892">
    <property type="entry name" value="Cyclophilin-type_PPIase_CS"/>
</dbReference>
<dbReference type="AlphaFoldDB" id="A0A9P2T9C2"/>
<dbReference type="PROSITE" id="PS00170">
    <property type="entry name" value="CSA_PPIASE_1"/>
    <property type="match status" value="1"/>
</dbReference>
<sequence length="206" mass="21893">MKRFTPTVTALVLSSVLLATATACQSDSDSGTDSASDVTGATLHTSLGDIEVVLFPDKAPETVANFVGLAEGDKATNPTTGDDRFYDGTIFHRVIKDFMIQGGDPEGTGRGGPGYTFDDEIHPDLIFDEPGKLAMANSGPNTNGSQFFITTVPTPWLDGMHTIFGEVADEESLEVAVAISQVPTDANDRPTEDVVLESVTIHRDNE</sequence>
<evidence type="ECO:0000256" key="5">
    <source>
        <dbReference type="ARBA" id="ARBA00022490"/>
    </source>
</evidence>
<dbReference type="GO" id="GO:0006457">
    <property type="term" value="P:protein folding"/>
    <property type="evidence" value="ECO:0007669"/>
    <property type="project" value="InterPro"/>
</dbReference>
<dbReference type="InterPro" id="IPR029000">
    <property type="entry name" value="Cyclophilin-like_dom_sf"/>
</dbReference>
<name>A0A9P2T9C2_THEFU</name>
<accession>A0A9P2T9C2</accession>
<keyword evidence="11" id="KW-1185">Reference proteome</keyword>
<feature type="domain" description="PPIase cyclophilin-type" evidence="9">
    <location>
        <begin position="44"/>
        <end position="201"/>
    </location>
</feature>
<keyword evidence="8" id="KW-0732">Signal</keyword>
<organism evidence="10 11">
    <name type="scientific">Thermobifida fusca TM51</name>
    <dbReference type="NCBI Taxonomy" id="1169414"/>
    <lineage>
        <taxon>Bacteria</taxon>
        <taxon>Bacillati</taxon>
        <taxon>Actinomycetota</taxon>
        <taxon>Actinomycetes</taxon>
        <taxon>Streptosporangiales</taxon>
        <taxon>Nocardiopsidaceae</taxon>
        <taxon>Thermobifida</taxon>
    </lineage>
</organism>
<dbReference type="EMBL" id="AOSG01000085">
    <property type="protein sequence ID" value="EOR70101.1"/>
    <property type="molecule type" value="Genomic_DNA"/>
</dbReference>
<evidence type="ECO:0000256" key="1">
    <source>
        <dbReference type="ARBA" id="ARBA00000971"/>
    </source>
</evidence>
<comment type="function">
    <text evidence="2 8">PPIases accelerate the folding of proteins. It catalyzes the cis-trans isomerization of proline imidic peptide bonds in oligopeptides.</text>
</comment>
<evidence type="ECO:0000256" key="2">
    <source>
        <dbReference type="ARBA" id="ARBA00002388"/>
    </source>
</evidence>
<comment type="subcellular location">
    <subcellularLocation>
        <location evidence="3">Cytoplasm</location>
    </subcellularLocation>
</comment>
<protein>
    <recommendedName>
        <fullName evidence="8">Peptidyl-prolyl cis-trans isomerase</fullName>
        <shortName evidence="8">PPIase</shortName>
        <ecNumber evidence="8">5.2.1.8</ecNumber>
    </recommendedName>
</protein>
<dbReference type="PANTHER" id="PTHR45625:SF4">
    <property type="entry name" value="PEPTIDYLPROLYL ISOMERASE DOMAIN AND WD REPEAT-CONTAINING PROTEIN 1"/>
    <property type="match status" value="1"/>
</dbReference>
<dbReference type="PROSITE" id="PS50072">
    <property type="entry name" value="CSA_PPIASE_2"/>
    <property type="match status" value="1"/>
</dbReference>
<evidence type="ECO:0000256" key="7">
    <source>
        <dbReference type="ARBA" id="ARBA00023235"/>
    </source>
</evidence>
<dbReference type="GO" id="GO:0003755">
    <property type="term" value="F:peptidyl-prolyl cis-trans isomerase activity"/>
    <property type="evidence" value="ECO:0007669"/>
    <property type="project" value="UniProtKB-UniRule"/>
</dbReference>
<evidence type="ECO:0000313" key="11">
    <source>
        <dbReference type="Proteomes" id="UP000014184"/>
    </source>
</evidence>
<comment type="similarity">
    <text evidence="4 8">Belongs to the cyclophilin-type PPIase family.</text>
</comment>
<comment type="catalytic activity">
    <reaction evidence="1 8">
        <text>[protein]-peptidylproline (omega=180) = [protein]-peptidylproline (omega=0)</text>
        <dbReference type="Rhea" id="RHEA:16237"/>
        <dbReference type="Rhea" id="RHEA-COMP:10747"/>
        <dbReference type="Rhea" id="RHEA-COMP:10748"/>
        <dbReference type="ChEBI" id="CHEBI:83833"/>
        <dbReference type="ChEBI" id="CHEBI:83834"/>
        <dbReference type="EC" id="5.2.1.8"/>
    </reaction>
</comment>
<reference evidence="10 11" key="1">
    <citation type="journal article" date="2013" name="Genome Announc.">
        <title>Draft Genome Sequence of the Lignocellulose Decomposer Thermobifida fusca Strain TM51.</title>
        <authorList>
            <person name="Toth A."/>
            <person name="Barna T."/>
            <person name="Nagy I."/>
            <person name="Horvath B."/>
            <person name="Nagy I."/>
            <person name="Tancsics A."/>
            <person name="Kriszt B."/>
            <person name="Baka E."/>
            <person name="Fekete C."/>
            <person name="Kukolya J."/>
        </authorList>
    </citation>
    <scope>NUCLEOTIDE SEQUENCE [LARGE SCALE GENOMIC DNA]</scope>
    <source>
        <strain evidence="10 11">TM51</strain>
    </source>
</reference>
<evidence type="ECO:0000259" key="9">
    <source>
        <dbReference type="PROSITE" id="PS50072"/>
    </source>
</evidence>
<dbReference type="InterPro" id="IPR002130">
    <property type="entry name" value="Cyclophilin-type_PPIase_dom"/>
</dbReference>
<dbReference type="FunFam" id="2.40.100.10:FF:000028">
    <property type="entry name" value="Peptidyl-prolyl cis-trans isomerase"/>
    <property type="match status" value="1"/>
</dbReference>
<dbReference type="PROSITE" id="PS51257">
    <property type="entry name" value="PROKAR_LIPOPROTEIN"/>
    <property type="match status" value="1"/>
</dbReference>
<keyword evidence="5" id="KW-0963">Cytoplasm</keyword>
<dbReference type="PANTHER" id="PTHR45625">
    <property type="entry name" value="PEPTIDYL-PROLYL CIS-TRANS ISOMERASE-RELATED"/>
    <property type="match status" value="1"/>
</dbReference>
<dbReference type="SUPFAM" id="SSF50891">
    <property type="entry name" value="Cyclophilin-like"/>
    <property type="match status" value="1"/>
</dbReference>
<dbReference type="InterPro" id="IPR044666">
    <property type="entry name" value="Cyclophilin_A-like"/>
</dbReference>
<feature type="signal peptide" evidence="8">
    <location>
        <begin position="1"/>
        <end position="21"/>
    </location>
</feature>
<dbReference type="EC" id="5.2.1.8" evidence="8"/>
<dbReference type="CDD" id="cd00317">
    <property type="entry name" value="cyclophilin"/>
    <property type="match status" value="1"/>
</dbReference>
<evidence type="ECO:0000256" key="4">
    <source>
        <dbReference type="ARBA" id="ARBA00007365"/>
    </source>
</evidence>
<evidence type="ECO:0000313" key="10">
    <source>
        <dbReference type="EMBL" id="EOR70101.1"/>
    </source>
</evidence>
<dbReference type="Gene3D" id="2.40.100.10">
    <property type="entry name" value="Cyclophilin-like"/>
    <property type="match status" value="1"/>
</dbReference>